<evidence type="ECO:0000313" key="7">
    <source>
        <dbReference type="EMBL" id="GAA1964334.1"/>
    </source>
</evidence>
<proteinExistence type="inferred from homology"/>
<feature type="signal peptide" evidence="5">
    <location>
        <begin position="1"/>
        <end position="28"/>
    </location>
</feature>
<dbReference type="PROSITE" id="PS51257">
    <property type="entry name" value="PROKAR_LIPOPROTEIN"/>
    <property type="match status" value="1"/>
</dbReference>
<comment type="caution">
    <text evidence="7">The sequence shown here is derived from an EMBL/GenBank/DDBJ whole genome shotgun (WGS) entry which is preliminary data.</text>
</comment>
<keyword evidence="3" id="KW-0813">Transport</keyword>
<dbReference type="Proteomes" id="UP001499933">
    <property type="component" value="Unassembled WGS sequence"/>
</dbReference>
<organism evidence="7 8">
    <name type="scientific">Microbacterium deminutum</name>
    <dbReference type="NCBI Taxonomy" id="344164"/>
    <lineage>
        <taxon>Bacteria</taxon>
        <taxon>Bacillati</taxon>
        <taxon>Actinomycetota</taxon>
        <taxon>Actinomycetes</taxon>
        <taxon>Micrococcales</taxon>
        <taxon>Microbacteriaceae</taxon>
        <taxon>Microbacterium</taxon>
    </lineage>
</organism>
<evidence type="ECO:0000256" key="2">
    <source>
        <dbReference type="ARBA" id="ARBA00005695"/>
    </source>
</evidence>
<keyword evidence="8" id="KW-1185">Reference proteome</keyword>
<evidence type="ECO:0000256" key="1">
    <source>
        <dbReference type="ARBA" id="ARBA00004196"/>
    </source>
</evidence>
<dbReference type="PANTHER" id="PTHR30290">
    <property type="entry name" value="PERIPLASMIC BINDING COMPONENT OF ABC TRANSPORTER"/>
    <property type="match status" value="1"/>
</dbReference>
<evidence type="ECO:0000256" key="4">
    <source>
        <dbReference type="ARBA" id="ARBA00022729"/>
    </source>
</evidence>
<evidence type="ECO:0000259" key="6">
    <source>
        <dbReference type="Pfam" id="PF00496"/>
    </source>
</evidence>
<evidence type="ECO:0000256" key="5">
    <source>
        <dbReference type="SAM" id="SignalP"/>
    </source>
</evidence>
<dbReference type="Gene3D" id="3.40.190.10">
    <property type="entry name" value="Periplasmic binding protein-like II"/>
    <property type="match status" value="1"/>
</dbReference>
<dbReference type="EMBL" id="BAAAOG010000006">
    <property type="protein sequence ID" value="GAA1964334.1"/>
    <property type="molecule type" value="Genomic_DNA"/>
</dbReference>
<dbReference type="PANTHER" id="PTHR30290:SF10">
    <property type="entry name" value="PERIPLASMIC OLIGOPEPTIDE-BINDING PROTEIN-RELATED"/>
    <property type="match status" value="1"/>
</dbReference>
<evidence type="ECO:0000313" key="8">
    <source>
        <dbReference type="Proteomes" id="UP001499933"/>
    </source>
</evidence>
<comment type="subcellular location">
    <subcellularLocation>
        <location evidence="1">Cell envelope</location>
    </subcellularLocation>
</comment>
<sequence>MTITFQRARRAALLTAAALAVAALTACAAGGAGGKPTIPVGDPSTLNIGYSSDPAAVGFDPAKYSGGAQAQFFDGFYETLFVRNPAGPPTPGLVAESSYNKDFSVMTLKLKPGVTFSDGSVLDAALVKANLNRRSDPSLVGYLLVGPGGGDEIKSVDVVAPDTVALTLVNPNPTFDSELTGAAGTIVGKSAIEDPSILSAAPVGSGPYTLDKGATVVGNSYTLVKNDESDVAASYPFKTIVFKPIGEPQARLNALISGQIDAAPISPTNSDLATSKGLDLATTGGAVMSLFAFDKVGHVVPAFGEEKVRQAIQYAIDRKSLVKALHPDDVAAFNALPRESAGFDKALDKKWAYDPAKAKQLLKEAGYADGFKFTIIAGPEFATDTAAVQKNLADVGITMDIKAPASTSEGFDAVTTTPLGMAPLDWSTPAGVMSDVFLGFANPWGAKDAELEAATKALDENGSKDKKSLKALNARLVESGWDIPLYELVTQPTAYNGAKLSAVAPAGSDLLSMYVPAK</sequence>
<evidence type="ECO:0000256" key="3">
    <source>
        <dbReference type="ARBA" id="ARBA00022448"/>
    </source>
</evidence>
<dbReference type="Pfam" id="PF00496">
    <property type="entry name" value="SBP_bac_5"/>
    <property type="match status" value="1"/>
</dbReference>
<feature type="domain" description="Solute-binding protein family 5" evidence="6">
    <location>
        <begin position="90"/>
        <end position="441"/>
    </location>
</feature>
<keyword evidence="4 5" id="KW-0732">Signal</keyword>
<name>A0ABP5CIV1_9MICO</name>
<dbReference type="SUPFAM" id="SSF53850">
    <property type="entry name" value="Periplasmic binding protein-like II"/>
    <property type="match status" value="1"/>
</dbReference>
<dbReference type="Gene3D" id="3.10.105.10">
    <property type="entry name" value="Dipeptide-binding Protein, Domain 3"/>
    <property type="match status" value="1"/>
</dbReference>
<protein>
    <submittedName>
        <fullName evidence="7">ABC transporter substrate-binding protein</fullName>
    </submittedName>
</protein>
<dbReference type="InterPro" id="IPR039424">
    <property type="entry name" value="SBP_5"/>
</dbReference>
<reference evidence="8" key="1">
    <citation type="journal article" date="2019" name="Int. J. Syst. Evol. Microbiol.">
        <title>The Global Catalogue of Microorganisms (GCM) 10K type strain sequencing project: providing services to taxonomists for standard genome sequencing and annotation.</title>
        <authorList>
            <consortium name="The Broad Institute Genomics Platform"/>
            <consortium name="The Broad Institute Genome Sequencing Center for Infectious Disease"/>
            <person name="Wu L."/>
            <person name="Ma J."/>
        </authorList>
    </citation>
    <scope>NUCLEOTIDE SEQUENCE [LARGE SCALE GENOMIC DNA]</scope>
    <source>
        <strain evidence="8">JCM 14901</strain>
    </source>
</reference>
<dbReference type="RefSeq" id="WP_344095849.1">
    <property type="nucleotide sequence ID" value="NZ_BAAAOG010000006.1"/>
</dbReference>
<comment type="similarity">
    <text evidence="2">Belongs to the bacterial solute-binding protein 5 family.</text>
</comment>
<accession>A0ABP5CIV1</accession>
<feature type="chain" id="PRO_5045627599" evidence="5">
    <location>
        <begin position="29"/>
        <end position="518"/>
    </location>
</feature>
<dbReference type="InterPro" id="IPR000914">
    <property type="entry name" value="SBP_5_dom"/>
</dbReference>
<gene>
    <name evidence="7" type="ORF">GCM10009776_28940</name>
</gene>